<evidence type="ECO:0008006" key="2">
    <source>
        <dbReference type="Google" id="ProtNLM"/>
    </source>
</evidence>
<dbReference type="AlphaFoldDB" id="X1F3F7"/>
<evidence type="ECO:0000313" key="1">
    <source>
        <dbReference type="EMBL" id="GAH15343.1"/>
    </source>
</evidence>
<sequence length="86" mass="9898">MTIPGVENLLNTIEYFVFMIRPSGQVIAVNPPAYQLLRIISHQKNLIQELFDLKNYDHALDLANSHQKRDTKVVFSNGNNKTLRCE</sequence>
<dbReference type="EMBL" id="BART01030211">
    <property type="protein sequence ID" value="GAH15343.1"/>
    <property type="molecule type" value="Genomic_DNA"/>
</dbReference>
<gene>
    <name evidence="1" type="ORF">S01H4_52813</name>
</gene>
<comment type="caution">
    <text evidence="1">The sequence shown here is derived from an EMBL/GenBank/DDBJ whole genome shotgun (WGS) entry which is preliminary data.</text>
</comment>
<organism evidence="1">
    <name type="scientific">marine sediment metagenome</name>
    <dbReference type="NCBI Taxonomy" id="412755"/>
    <lineage>
        <taxon>unclassified sequences</taxon>
        <taxon>metagenomes</taxon>
        <taxon>ecological metagenomes</taxon>
    </lineage>
</organism>
<feature type="non-terminal residue" evidence="1">
    <location>
        <position position="86"/>
    </location>
</feature>
<accession>X1F3F7</accession>
<name>X1F3F7_9ZZZZ</name>
<proteinExistence type="predicted"/>
<reference evidence="1" key="1">
    <citation type="journal article" date="2014" name="Front. Microbiol.">
        <title>High frequency of phylogenetically diverse reductive dehalogenase-homologous genes in deep subseafloor sedimentary metagenomes.</title>
        <authorList>
            <person name="Kawai M."/>
            <person name="Futagami T."/>
            <person name="Toyoda A."/>
            <person name="Takaki Y."/>
            <person name="Nishi S."/>
            <person name="Hori S."/>
            <person name="Arai W."/>
            <person name="Tsubouchi T."/>
            <person name="Morono Y."/>
            <person name="Uchiyama I."/>
            <person name="Ito T."/>
            <person name="Fujiyama A."/>
            <person name="Inagaki F."/>
            <person name="Takami H."/>
        </authorList>
    </citation>
    <scope>NUCLEOTIDE SEQUENCE</scope>
    <source>
        <strain evidence="1">Expedition CK06-06</strain>
    </source>
</reference>
<protein>
    <recommendedName>
        <fullName evidence="2">PAS domain-containing protein</fullName>
    </recommendedName>
</protein>